<dbReference type="PANTHER" id="PTHR37422">
    <property type="entry name" value="TEICHURONIC ACID BIOSYNTHESIS PROTEIN TUAE"/>
    <property type="match status" value="1"/>
</dbReference>
<reference evidence="2 3" key="1">
    <citation type="submission" date="2018-08" db="EMBL/GenBank/DDBJ databases">
        <title>Fibrisoma montanum sp. nov., isolated from Danxia mountain soil.</title>
        <authorList>
            <person name="Huang Y."/>
        </authorList>
    </citation>
    <scope>NUCLEOTIDE SEQUENCE [LARGE SCALE GENOMIC DNA]</scope>
    <source>
        <strain evidence="2 3">HYT19</strain>
    </source>
</reference>
<feature type="transmembrane region" description="Helical" evidence="1">
    <location>
        <begin position="87"/>
        <end position="106"/>
    </location>
</feature>
<organism evidence="2 3">
    <name type="scientific">Fibrisoma montanum</name>
    <dbReference type="NCBI Taxonomy" id="2305895"/>
    <lineage>
        <taxon>Bacteria</taxon>
        <taxon>Pseudomonadati</taxon>
        <taxon>Bacteroidota</taxon>
        <taxon>Cytophagia</taxon>
        <taxon>Cytophagales</taxon>
        <taxon>Spirosomataceae</taxon>
        <taxon>Fibrisoma</taxon>
    </lineage>
</organism>
<feature type="transmembrane region" description="Helical" evidence="1">
    <location>
        <begin position="172"/>
        <end position="191"/>
    </location>
</feature>
<dbReference type="RefSeq" id="WP_119666091.1">
    <property type="nucleotide sequence ID" value="NZ_QXED01000001.1"/>
</dbReference>
<evidence type="ECO:0000313" key="2">
    <source>
        <dbReference type="EMBL" id="RIV27239.1"/>
    </source>
</evidence>
<keyword evidence="1" id="KW-0472">Membrane</keyword>
<dbReference type="InterPro" id="IPR051533">
    <property type="entry name" value="WaaL-like"/>
</dbReference>
<evidence type="ECO:0000313" key="3">
    <source>
        <dbReference type="Proteomes" id="UP000283523"/>
    </source>
</evidence>
<dbReference type="PANTHER" id="PTHR37422:SF13">
    <property type="entry name" value="LIPOPOLYSACCHARIDE BIOSYNTHESIS PROTEIN PA4999-RELATED"/>
    <property type="match status" value="1"/>
</dbReference>
<keyword evidence="2" id="KW-0436">Ligase</keyword>
<name>A0A418MIJ4_9BACT</name>
<proteinExistence type="predicted"/>
<dbReference type="EMBL" id="QXED01000001">
    <property type="protein sequence ID" value="RIV27239.1"/>
    <property type="molecule type" value="Genomic_DNA"/>
</dbReference>
<feature type="transmembrane region" description="Helical" evidence="1">
    <location>
        <begin position="143"/>
        <end position="165"/>
    </location>
</feature>
<feature type="transmembrane region" description="Helical" evidence="1">
    <location>
        <begin position="230"/>
        <end position="249"/>
    </location>
</feature>
<keyword evidence="1" id="KW-0812">Transmembrane</keyword>
<evidence type="ECO:0000256" key="1">
    <source>
        <dbReference type="SAM" id="Phobius"/>
    </source>
</evidence>
<keyword evidence="3" id="KW-1185">Reference proteome</keyword>
<comment type="caution">
    <text evidence="2">The sequence shown here is derived from an EMBL/GenBank/DDBJ whole genome shotgun (WGS) entry which is preliminary data.</text>
</comment>
<feature type="transmembrane region" description="Helical" evidence="1">
    <location>
        <begin position="431"/>
        <end position="450"/>
    </location>
</feature>
<gene>
    <name evidence="2" type="ORF">DYU11_02690</name>
</gene>
<feature type="transmembrane region" description="Helical" evidence="1">
    <location>
        <begin position="397"/>
        <end position="419"/>
    </location>
</feature>
<dbReference type="OrthoDB" id="783093at2"/>
<feature type="transmembrane region" description="Helical" evidence="1">
    <location>
        <begin position="118"/>
        <end position="137"/>
    </location>
</feature>
<feature type="transmembrane region" description="Helical" evidence="1">
    <location>
        <begin position="258"/>
        <end position="291"/>
    </location>
</feature>
<dbReference type="AlphaFoldDB" id="A0A418MIJ4"/>
<feature type="transmembrane region" description="Helical" evidence="1">
    <location>
        <begin position="20"/>
        <end position="50"/>
    </location>
</feature>
<sequence>MSLLAEYLPAPNARDIKWAIIGTAAAIGVGVIIAVGQLFALAALIGLPILIGLAGICLTRPLAGLMIYFNINFFILGLSRFLPNAPYGLMIDLMLVLIFMGIFFTTKRTGEHRLRNPIFYLVLAWFMYTVLLFFNPLSQSQVVWFFAIRGLSLYWLLVVIAGFLLLDNPKHLYWLVSCWLFWSLLAALWSFKQYYIGLTPGEQQWLAEGGAKTHLLFGKQFRAFSFYSDAGQFGADMAHAALFCGIMVIESKSFARRLLFVVLAGVFFWGFAVAGTRGPLFIFFTGLPLYFIIKRNVPLIVVGFIALGMAFYVLKFTRIGQGNYQILRMRSALNLEDKSLEVRIVNQLILMDYLKDKPFGGGVGSGGDWGHRFAPDSFLGHVALDSWFVKIWVEGGVVGLIFHLLSLIAICIIAFRNISRLRNPLFKSTMIALYSGFAGILVASYGNQLFGQHPIDAEMYLTMVFFAICPKLDKMLPGPEQEQPRFSLF</sequence>
<protein>
    <submittedName>
        <fullName evidence="2">O-antigen ligase domain-containing protein</fullName>
    </submittedName>
</protein>
<accession>A0A418MIJ4</accession>
<dbReference type="GO" id="GO:0016874">
    <property type="term" value="F:ligase activity"/>
    <property type="evidence" value="ECO:0007669"/>
    <property type="project" value="UniProtKB-KW"/>
</dbReference>
<feature type="transmembrane region" description="Helical" evidence="1">
    <location>
        <begin position="297"/>
        <end position="314"/>
    </location>
</feature>
<dbReference type="Proteomes" id="UP000283523">
    <property type="component" value="Unassembled WGS sequence"/>
</dbReference>
<keyword evidence="1" id="KW-1133">Transmembrane helix</keyword>